<feature type="transmembrane region" description="Helical" evidence="2">
    <location>
        <begin position="220"/>
        <end position="248"/>
    </location>
</feature>
<feature type="compositionally biased region" description="Low complexity" evidence="1">
    <location>
        <begin position="584"/>
        <end position="598"/>
    </location>
</feature>
<proteinExistence type="predicted"/>
<feature type="transmembrane region" description="Helical" evidence="2">
    <location>
        <begin position="87"/>
        <end position="106"/>
    </location>
</feature>
<keyword evidence="4" id="KW-1185">Reference proteome</keyword>
<accession>A0A553NEP1</accession>
<reference evidence="3 4" key="1">
    <citation type="journal article" date="2018" name="Nat. Ecol. Evol.">
        <title>Genomic signatures of mitonuclear coevolution across populations of Tigriopus californicus.</title>
        <authorList>
            <person name="Barreto F.S."/>
            <person name="Watson E.T."/>
            <person name="Lima T.G."/>
            <person name="Willett C.S."/>
            <person name="Edmands S."/>
            <person name="Li W."/>
            <person name="Burton R.S."/>
        </authorList>
    </citation>
    <scope>NUCLEOTIDE SEQUENCE [LARGE SCALE GENOMIC DNA]</scope>
    <source>
        <strain evidence="3 4">San Diego</strain>
    </source>
</reference>
<keyword evidence="2" id="KW-0812">Transmembrane</keyword>
<keyword evidence="2" id="KW-1133">Transmembrane helix</keyword>
<comment type="caution">
    <text evidence="3">The sequence shown here is derived from an EMBL/GenBank/DDBJ whole genome shotgun (WGS) entry which is preliminary data.</text>
</comment>
<dbReference type="STRING" id="6832.A0A553NEP1"/>
<feature type="transmembrane region" description="Helical" evidence="2">
    <location>
        <begin position="34"/>
        <end position="54"/>
    </location>
</feature>
<feature type="region of interest" description="Disordered" evidence="1">
    <location>
        <begin position="581"/>
        <end position="600"/>
    </location>
</feature>
<sequence>MSLWVGSAMAKDGIFSKSEAESAFRPWWSTLQDYLVYALILVGLFALPTVTDILDCTTVYTNQTSPAHNSFVNKYCTRENLSLYVSYFPYILAVGPILVILIEKFFMHANAGGMKMQRFYALLVEDIVNKNDLFQIHREARRDIKELRNEFRASNSFLIGFVTKNVIELLSAVGFGVWLVLASFGNIFELKGDFELQVLSFESCQLVGVDFSCIVPNTHFYFSLLIASLVLVVLFALCCLYTLLWTFFKGLRKLSRHLSAYRKSIRQFSKEAKWDKERSSQALDVYGGLHSPDVALLLDLLAETMGVASAMRILTILDQEFHAAWKTTQIIGEDDIGTNKAIVTIEGATMGSYLGRYALNKLMYVALISPIQTIDTVQTFNHEPDETLLDHETAEGTKGKQIRKRRYKIPFEGLEAGTTYKVTIATTFNGKEVAENYISLTTRPIPPTNLTAHWGFDVRDNKVFFKTLIKWTPITHASCSYFVEVNEDDTSFHHETNEHEFEHFTTGLKNIKIRVWSVIEGTLRSQDSLDSTLSPVPDLLRDYVAHLTRILPVESIGSQYLYQVALLKQVSRDLRSLYADMKGSVPSPDSPPSTSVPSLRDNRLEAKDSLEEQFIGREASVKSGMTRVVTG</sequence>
<keyword evidence="2" id="KW-0472">Membrane</keyword>
<protein>
    <submittedName>
        <fullName evidence="3">Uncharacterized protein</fullName>
    </submittedName>
</protein>
<evidence type="ECO:0000313" key="3">
    <source>
        <dbReference type="EMBL" id="TRY63839.1"/>
    </source>
</evidence>
<dbReference type="EMBL" id="VCGU01000458">
    <property type="protein sequence ID" value="TRY63839.1"/>
    <property type="molecule type" value="Genomic_DNA"/>
</dbReference>
<evidence type="ECO:0000256" key="1">
    <source>
        <dbReference type="SAM" id="MobiDB-lite"/>
    </source>
</evidence>
<gene>
    <name evidence="3" type="ORF">TCAL_15258</name>
</gene>
<evidence type="ECO:0000256" key="2">
    <source>
        <dbReference type="SAM" id="Phobius"/>
    </source>
</evidence>
<feature type="transmembrane region" description="Helical" evidence="2">
    <location>
        <begin position="166"/>
        <end position="188"/>
    </location>
</feature>
<dbReference type="AlphaFoldDB" id="A0A553NEP1"/>
<dbReference type="Proteomes" id="UP000318571">
    <property type="component" value="Chromosome 10"/>
</dbReference>
<name>A0A553NEP1_TIGCA</name>
<organism evidence="3 4">
    <name type="scientific">Tigriopus californicus</name>
    <name type="common">Marine copepod</name>
    <dbReference type="NCBI Taxonomy" id="6832"/>
    <lineage>
        <taxon>Eukaryota</taxon>
        <taxon>Metazoa</taxon>
        <taxon>Ecdysozoa</taxon>
        <taxon>Arthropoda</taxon>
        <taxon>Crustacea</taxon>
        <taxon>Multicrustacea</taxon>
        <taxon>Hexanauplia</taxon>
        <taxon>Copepoda</taxon>
        <taxon>Harpacticoida</taxon>
        <taxon>Harpacticidae</taxon>
        <taxon>Tigriopus</taxon>
    </lineage>
</organism>
<evidence type="ECO:0000313" key="4">
    <source>
        <dbReference type="Proteomes" id="UP000318571"/>
    </source>
</evidence>